<dbReference type="Proteomes" id="UP000646749">
    <property type="component" value="Unassembled WGS sequence"/>
</dbReference>
<organism evidence="2 3">
    <name type="scientific">Plantactinospora endophytica</name>
    <dbReference type="NCBI Taxonomy" id="673535"/>
    <lineage>
        <taxon>Bacteria</taxon>
        <taxon>Bacillati</taxon>
        <taxon>Actinomycetota</taxon>
        <taxon>Actinomycetes</taxon>
        <taxon>Micromonosporales</taxon>
        <taxon>Micromonosporaceae</taxon>
        <taxon>Plantactinospora</taxon>
    </lineage>
</organism>
<name>A0ABQ4E6S8_9ACTN</name>
<feature type="signal peptide" evidence="1">
    <location>
        <begin position="1"/>
        <end position="27"/>
    </location>
</feature>
<gene>
    <name evidence="2" type="ORF">Pen02_53540</name>
</gene>
<dbReference type="RefSeq" id="WP_203868841.1">
    <property type="nucleotide sequence ID" value="NZ_BONW01000028.1"/>
</dbReference>
<dbReference type="SUPFAM" id="SSF51126">
    <property type="entry name" value="Pectin lyase-like"/>
    <property type="match status" value="1"/>
</dbReference>
<dbReference type="NCBIfam" id="TIGR03804">
    <property type="entry name" value="para_beta_helix"/>
    <property type="match status" value="1"/>
</dbReference>
<evidence type="ECO:0000313" key="3">
    <source>
        <dbReference type="Proteomes" id="UP000646749"/>
    </source>
</evidence>
<comment type="caution">
    <text evidence="2">The sequence shown here is derived from an EMBL/GenBank/DDBJ whole genome shotgun (WGS) entry which is preliminary data.</text>
</comment>
<proteinExistence type="predicted"/>
<reference evidence="2 3" key="1">
    <citation type="submission" date="2021-01" db="EMBL/GenBank/DDBJ databases">
        <title>Whole genome shotgun sequence of Plantactinospora endophytica NBRC 110450.</title>
        <authorList>
            <person name="Komaki H."/>
            <person name="Tamura T."/>
        </authorList>
    </citation>
    <scope>NUCLEOTIDE SEQUENCE [LARGE SCALE GENOMIC DNA]</scope>
    <source>
        <strain evidence="2 3">NBRC 110450</strain>
    </source>
</reference>
<dbReference type="InterPro" id="IPR006626">
    <property type="entry name" value="PbH1"/>
</dbReference>
<dbReference type="SMART" id="SM00710">
    <property type="entry name" value="PbH1"/>
    <property type="match status" value="4"/>
</dbReference>
<evidence type="ECO:0000256" key="1">
    <source>
        <dbReference type="SAM" id="SignalP"/>
    </source>
</evidence>
<protein>
    <recommendedName>
        <fullName evidence="4">Right handed beta helix domain-containing protein</fullName>
    </recommendedName>
</protein>
<dbReference type="InterPro" id="IPR022441">
    <property type="entry name" value="Para_beta_helix_rpt-2"/>
</dbReference>
<sequence>MRRISLAAAGMVCVALAGVPSALPATAAPVDHVTVYVDPAAATGAGAAERRTGRTAGTAVASIEEAQDVLRTRNVKNAKVLVPGGTYQAASTIQVTWSPPGGRLTLGTIGAAAVTVDCSTFDDGNANTEYGMTVTADNVTVSNYVFQNCRNGGIRAAGSSGNRLIGLDVTGNTFRRLGGKFQSGPGNGYGGVHATYTTGLNVENNLFQNLENSESPAAMHGVYVANYAQDTVIYNNRFELISGDPVRTRNRSDNTTVDLNKFWRTGSYAIFSDWRFDSEGCSTNGLFDRNQVGTTSYNSDRWNEDAQGSINPVRVRLWGHDAATNANLYGCSSDPIVFGGNNVYVTSKPW</sequence>
<accession>A0ABQ4E6S8</accession>
<dbReference type="InterPro" id="IPR011050">
    <property type="entry name" value="Pectin_lyase_fold/virulence"/>
</dbReference>
<feature type="chain" id="PRO_5045315940" description="Right handed beta helix domain-containing protein" evidence="1">
    <location>
        <begin position="28"/>
        <end position="350"/>
    </location>
</feature>
<dbReference type="Gene3D" id="2.160.20.10">
    <property type="entry name" value="Single-stranded right-handed beta-helix, Pectin lyase-like"/>
    <property type="match status" value="1"/>
</dbReference>
<evidence type="ECO:0008006" key="4">
    <source>
        <dbReference type="Google" id="ProtNLM"/>
    </source>
</evidence>
<evidence type="ECO:0000313" key="2">
    <source>
        <dbReference type="EMBL" id="GIG90418.1"/>
    </source>
</evidence>
<keyword evidence="3" id="KW-1185">Reference proteome</keyword>
<keyword evidence="1" id="KW-0732">Signal</keyword>
<dbReference type="InterPro" id="IPR012334">
    <property type="entry name" value="Pectin_lyas_fold"/>
</dbReference>
<dbReference type="EMBL" id="BONW01000028">
    <property type="protein sequence ID" value="GIG90418.1"/>
    <property type="molecule type" value="Genomic_DNA"/>
</dbReference>